<dbReference type="GO" id="GO:0015288">
    <property type="term" value="F:porin activity"/>
    <property type="evidence" value="ECO:0007669"/>
    <property type="project" value="TreeGrafter"/>
</dbReference>
<keyword evidence="11" id="KW-1185">Reference proteome</keyword>
<dbReference type="Gene3D" id="1.20.1600.10">
    <property type="entry name" value="Outer membrane efflux proteins (OEP)"/>
    <property type="match status" value="1"/>
</dbReference>
<dbReference type="GO" id="GO:1990281">
    <property type="term" value="C:efflux pump complex"/>
    <property type="evidence" value="ECO:0007669"/>
    <property type="project" value="TreeGrafter"/>
</dbReference>
<evidence type="ECO:0000256" key="2">
    <source>
        <dbReference type="ARBA" id="ARBA00007613"/>
    </source>
</evidence>
<evidence type="ECO:0000256" key="6">
    <source>
        <dbReference type="ARBA" id="ARBA00023136"/>
    </source>
</evidence>
<dbReference type="GO" id="GO:0015562">
    <property type="term" value="F:efflux transmembrane transporter activity"/>
    <property type="evidence" value="ECO:0007669"/>
    <property type="project" value="InterPro"/>
</dbReference>
<keyword evidence="6" id="KW-0472">Membrane</keyword>
<comment type="similarity">
    <text evidence="2">Belongs to the outer membrane factor (OMF) (TC 1.B.17) family.</text>
</comment>
<organism evidence="10 11">
    <name type="scientific">Flavobacterium agrisoli</name>
    <dbReference type="NCBI Taxonomy" id="2793066"/>
    <lineage>
        <taxon>Bacteria</taxon>
        <taxon>Pseudomonadati</taxon>
        <taxon>Bacteroidota</taxon>
        <taxon>Flavobacteriia</taxon>
        <taxon>Flavobacteriales</taxon>
        <taxon>Flavobacteriaceae</taxon>
        <taxon>Flavobacterium</taxon>
    </lineage>
</organism>
<keyword evidence="7" id="KW-0998">Cell outer membrane</keyword>
<dbReference type="EMBL" id="JAEHFV010000003">
    <property type="protein sequence ID" value="MBK0369859.1"/>
    <property type="molecule type" value="Genomic_DNA"/>
</dbReference>
<feature type="coiled-coil region" evidence="8">
    <location>
        <begin position="161"/>
        <end position="219"/>
    </location>
</feature>
<keyword evidence="9" id="KW-0732">Signal</keyword>
<evidence type="ECO:0000256" key="1">
    <source>
        <dbReference type="ARBA" id="ARBA00004442"/>
    </source>
</evidence>
<dbReference type="AlphaFoldDB" id="A0A934PN37"/>
<keyword evidence="3" id="KW-0813">Transport</keyword>
<sequence>MKINSIMLFGVFLAGITSVAAQEKTTVSLQDAVTMAWEKSNESSLADTKVATSKYELENAKHKQYPDLKVSSQYQYFPTANIKMLNQSGEDSGSGGEASGEAPKMNQIFFAQAGVSLPVFSGFKIQNSIDLYNNLYESESANALKTKEDVTVRVVKYYTNLYKAQKTVELLEENLKSAQQRVTDFTELEKNGIIPKNDLLKAQLQVSKIQLSVDEAKNNLNIVNYYLVTLLKMDPNTKIAVNETDLDQFQPQILQSDANVALENRKDLEALRLQEKASEENIQIAKGNYYPSIVLLGGYAVLDIKNFVEATNLTNVGVGLTYDLSGIIKNNNNVRLAQSKADEVKQTEAILTDNIKVQVQKAAEDYDLAINQDVVYDQALAQASENYRIVKDKYDNDLADTNDLLEADVDQLTAQINKAVSKATIIQKYYDLLSATGQISQSFTISKK</sequence>
<dbReference type="GO" id="GO:0009279">
    <property type="term" value="C:cell outer membrane"/>
    <property type="evidence" value="ECO:0007669"/>
    <property type="project" value="UniProtKB-SubCell"/>
</dbReference>
<keyword evidence="8" id="KW-0175">Coiled coil</keyword>
<keyword evidence="5" id="KW-0812">Transmembrane</keyword>
<feature type="signal peptide" evidence="9">
    <location>
        <begin position="1"/>
        <end position="20"/>
    </location>
</feature>
<dbReference type="InterPro" id="IPR003423">
    <property type="entry name" value="OMP_efflux"/>
</dbReference>
<dbReference type="PANTHER" id="PTHR30026:SF20">
    <property type="entry name" value="OUTER MEMBRANE PROTEIN TOLC"/>
    <property type="match status" value="1"/>
</dbReference>
<dbReference type="PANTHER" id="PTHR30026">
    <property type="entry name" value="OUTER MEMBRANE PROTEIN TOLC"/>
    <property type="match status" value="1"/>
</dbReference>
<protein>
    <submittedName>
        <fullName evidence="10">TolC family protein</fullName>
    </submittedName>
</protein>
<evidence type="ECO:0000256" key="8">
    <source>
        <dbReference type="SAM" id="Coils"/>
    </source>
</evidence>
<feature type="chain" id="PRO_5036722525" evidence="9">
    <location>
        <begin position="21"/>
        <end position="448"/>
    </location>
</feature>
<name>A0A934PN37_9FLAO</name>
<evidence type="ECO:0000313" key="11">
    <source>
        <dbReference type="Proteomes" id="UP000609172"/>
    </source>
</evidence>
<evidence type="ECO:0000256" key="4">
    <source>
        <dbReference type="ARBA" id="ARBA00022452"/>
    </source>
</evidence>
<gene>
    <name evidence="10" type="ORF">I5M07_08405</name>
</gene>
<comment type="subcellular location">
    <subcellularLocation>
        <location evidence="1">Cell outer membrane</location>
    </subcellularLocation>
</comment>
<keyword evidence="4" id="KW-1134">Transmembrane beta strand</keyword>
<evidence type="ECO:0000256" key="3">
    <source>
        <dbReference type="ARBA" id="ARBA00022448"/>
    </source>
</evidence>
<accession>A0A934PN37</accession>
<evidence type="ECO:0000256" key="7">
    <source>
        <dbReference type="ARBA" id="ARBA00023237"/>
    </source>
</evidence>
<comment type="caution">
    <text evidence="10">The sequence shown here is derived from an EMBL/GenBank/DDBJ whole genome shotgun (WGS) entry which is preliminary data.</text>
</comment>
<dbReference type="Pfam" id="PF02321">
    <property type="entry name" value="OEP"/>
    <property type="match status" value="2"/>
</dbReference>
<dbReference type="SUPFAM" id="SSF56954">
    <property type="entry name" value="Outer membrane efflux proteins (OEP)"/>
    <property type="match status" value="1"/>
</dbReference>
<dbReference type="InterPro" id="IPR051906">
    <property type="entry name" value="TolC-like"/>
</dbReference>
<reference evidence="10" key="1">
    <citation type="submission" date="2020-12" db="EMBL/GenBank/DDBJ databases">
        <title>Bacterial novel species Flavobacterium sp. SE-1-e isolated from soil.</title>
        <authorList>
            <person name="Jung H.-Y."/>
        </authorList>
    </citation>
    <scope>NUCLEOTIDE SEQUENCE</scope>
    <source>
        <strain evidence="10">SE-1-e</strain>
    </source>
</reference>
<dbReference type="RefSeq" id="WP_200105803.1">
    <property type="nucleotide sequence ID" value="NZ_JAEHFV010000003.1"/>
</dbReference>
<evidence type="ECO:0000256" key="5">
    <source>
        <dbReference type="ARBA" id="ARBA00022692"/>
    </source>
</evidence>
<proteinExistence type="inferred from homology"/>
<evidence type="ECO:0000313" key="10">
    <source>
        <dbReference type="EMBL" id="MBK0369859.1"/>
    </source>
</evidence>
<dbReference type="Proteomes" id="UP000609172">
    <property type="component" value="Unassembled WGS sequence"/>
</dbReference>
<evidence type="ECO:0000256" key="9">
    <source>
        <dbReference type="SAM" id="SignalP"/>
    </source>
</evidence>